<dbReference type="RefSeq" id="XP_024690495.1">
    <property type="nucleotide sequence ID" value="XM_024841907.1"/>
</dbReference>
<comment type="caution">
    <text evidence="2">The sequence shown here is derived from an EMBL/GenBank/DDBJ whole genome shotgun (WGS) entry which is preliminary data.</text>
</comment>
<keyword evidence="1" id="KW-1133">Transmembrane helix</keyword>
<gene>
    <name evidence="2" type="ORF">P168DRAFT_37061</name>
</gene>
<dbReference type="OrthoDB" id="10507271at2759"/>
<evidence type="ECO:0000313" key="2">
    <source>
        <dbReference type="EMBL" id="PKY01901.1"/>
    </source>
</evidence>
<keyword evidence="3" id="KW-1185">Reference proteome</keyword>
<name>A0A2I1CW93_ASPC2</name>
<reference evidence="2" key="1">
    <citation type="submission" date="2016-12" db="EMBL/GenBank/DDBJ databases">
        <title>The genomes of Aspergillus section Nigri reveals drivers in fungal speciation.</title>
        <authorList>
            <consortium name="DOE Joint Genome Institute"/>
            <person name="Vesth T.C."/>
            <person name="Nybo J."/>
            <person name="Theobald S."/>
            <person name="Brandl J."/>
            <person name="Frisvad J.C."/>
            <person name="Nielsen K.F."/>
            <person name="Lyhne E.K."/>
            <person name="Kogle M.E."/>
            <person name="Kuo A."/>
            <person name="Riley R."/>
            <person name="Clum A."/>
            <person name="Nolan M."/>
            <person name="Lipzen A."/>
            <person name="Salamov A."/>
            <person name="Henrissat B."/>
            <person name="Wiebenga A."/>
            <person name="De vries R.P."/>
            <person name="Grigoriev I.V."/>
            <person name="Mortensen U.H."/>
            <person name="Andersen M.R."/>
            <person name="Baker S.E."/>
        </authorList>
    </citation>
    <scope>NUCLEOTIDE SEQUENCE</scope>
    <source>
        <strain evidence="2">IBT 28561</strain>
    </source>
</reference>
<evidence type="ECO:0000256" key="1">
    <source>
        <dbReference type="SAM" id="Phobius"/>
    </source>
</evidence>
<organism evidence="2 3">
    <name type="scientific">Aspergillus campestris (strain IBT 28561)</name>
    <dbReference type="NCBI Taxonomy" id="1392248"/>
    <lineage>
        <taxon>Eukaryota</taxon>
        <taxon>Fungi</taxon>
        <taxon>Dikarya</taxon>
        <taxon>Ascomycota</taxon>
        <taxon>Pezizomycotina</taxon>
        <taxon>Eurotiomycetes</taxon>
        <taxon>Eurotiomycetidae</taxon>
        <taxon>Eurotiales</taxon>
        <taxon>Aspergillaceae</taxon>
        <taxon>Aspergillus</taxon>
        <taxon>Aspergillus subgen. Circumdati</taxon>
    </lineage>
</organism>
<dbReference type="AlphaFoldDB" id="A0A2I1CW93"/>
<dbReference type="Proteomes" id="UP000234254">
    <property type="component" value="Unassembled WGS sequence"/>
</dbReference>
<evidence type="ECO:0000313" key="3">
    <source>
        <dbReference type="Proteomes" id="UP000234254"/>
    </source>
</evidence>
<keyword evidence="1" id="KW-0812">Transmembrane</keyword>
<proteinExistence type="predicted"/>
<feature type="transmembrane region" description="Helical" evidence="1">
    <location>
        <begin position="33"/>
        <end position="61"/>
    </location>
</feature>
<dbReference type="VEuPathDB" id="FungiDB:P168DRAFT_37061"/>
<sequence>MYRLTIETNGRVGEPWAQPLTVARESRGASYSIFFLSFFLLVYLNEWLAGWLAVCCLYAVYCLCEVGKLSMAWYGITIKNGVAGLMVDVDDRSIMMSFKYG</sequence>
<dbReference type="GeneID" id="36549436"/>
<dbReference type="EMBL" id="MSFM01000010">
    <property type="protein sequence ID" value="PKY01901.1"/>
    <property type="molecule type" value="Genomic_DNA"/>
</dbReference>
<protein>
    <submittedName>
        <fullName evidence="2">Uncharacterized protein</fullName>
    </submittedName>
</protein>
<keyword evidence="1" id="KW-0472">Membrane</keyword>
<accession>A0A2I1CW93</accession>